<organism evidence="2 3">
    <name type="scientific">Kitasatospora aureofaciens</name>
    <name type="common">Streptomyces aureofaciens</name>
    <dbReference type="NCBI Taxonomy" id="1894"/>
    <lineage>
        <taxon>Bacteria</taxon>
        <taxon>Bacillati</taxon>
        <taxon>Actinomycetota</taxon>
        <taxon>Actinomycetes</taxon>
        <taxon>Kitasatosporales</taxon>
        <taxon>Streptomycetaceae</taxon>
        <taxon>Kitasatospora</taxon>
    </lineage>
</organism>
<evidence type="ECO:0008006" key="4">
    <source>
        <dbReference type="Google" id="ProtNLM"/>
    </source>
</evidence>
<name>A0A1E7NFR7_KITAU</name>
<evidence type="ECO:0000313" key="2">
    <source>
        <dbReference type="EMBL" id="OEV39514.1"/>
    </source>
</evidence>
<evidence type="ECO:0000256" key="1">
    <source>
        <dbReference type="SAM" id="MobiDB-lite"/>
    </source>
</evidence>
<protein>
    <recommendedName>
        <fullName evidence="4">Phage shock protein A</fullName>
    </recommendedName>
</protein>
<dbReference type="Proteomes" id="UP000037395">
    <property type="component" value="Unassembled WGS sequence"/>
</dbReference>
<feature type="region of interest" description="Disordered" evidence="1">
    <location>
        <begin position="142"/>
        <end position="168"/>
    </location>
</feature>
<dbReference type="AlphaFoldDB" id="A0A1E7NFR7"/>
<sequence length="168" mass="18392">MLARRAGIRNQLAGLEEQGLSLEVEEGRLGRVLQRLETQTEAFRLRKETLKAEYTWAEAETRVVEAVSGVGEELGALGAAVQRATNRTEQLRARSSALDDLMASGALDNATLATEADDVRIELERIGVDRDVENDLKRLKDKLLASPETEDEREAGTRRAESGGESSA</sequence>
<gene>
    <name evidence="2" type="ORF">HS99_0002155</name>
</gene>
<dbReference type="EMBL" id="JPRF03000001">
    <property type="protein sequence ID" value="OEV39514.1"/>
    <property type="molecule type" value="Genomic_DNA"/>
</dbReference>
<accession>A0A1E7NFR7</accession>
<evidence type="ECO:0000313" key="3">
    <source>
        <dbReference type="Proteomes" id="UP000037395"/>
    </source>
</evidence>
<keyword evidence="3" id="KW-1185">Reference proteome</keyword>
<reference evidence="2" key="1">
    <citation type="submission" date="2016-08" db="EMBL/GenBank/DDBJ databases">
        <title>Sequencing, Assembly and Comparative Genomics of S. aureofaciens ATCC 10762.</title>
        <authorList>
            <person name="Gradnigo J.S."/>
            <person name="Johnson N."/>
            <person name="Somerville G.A."/>
        </authorList>
    </citation>
    <scope>NUCLEOTIDE SEQUENCE [LARGE SCALE GENOMIC DNA]</scope>
    <source>
        <strain evidence="2">ATCC 10762</strain>
    </source>
</reference>
<proteinExistence type="predicted"/>
<comment type="caution">
    <text evidence="2">The sequence shown here is derived from an EMBL/GenBank/DDBJ whole genome shotgun (WGS) entry which is preliminary data.</text>
</comment>